<evidence type="ECO:0000313" key="2">
    <source>
        <dbReference type="EMBL" id="CAB3408184.1"/>
    </source>
</evidence>
<sequence length="142" mass="16365">MVEDGNSQTISLDEMFKNRYSMENEAYRKISEGFKDPIIVHPWKPRDQQRGFNNRGNYQGGGGHKRKNYGGNYPNNYDKRRRGNWNSGQSCFSKINLKDLMIEATIRIVIDNEALILLTISTAMVSFIRCAFPESATNLMVY</sequence>
<evidence type="ECO:0000256" key="1">
    <source>
        <dbReference type="SAM" id="MobiDB-lite"/>
    </source>
</evidence>
<dbReference type="EMBL" id="CADEPM010000007">
    <property type="protein sequence ID" value="CAB3408184.1"/>
    <property type="molecule type" value="Genomic_DNA"/>
</dbReference>
<name>A0A8S1F2X7_9PELO</name>
<evidence type="ECO:0000313" key="3">
    <source>
        <dbReference type="Proteomes" id="UP000494206"/>
    </source>
</evidence>
<proteinExistence type="predicted"/>
<dbReference type="InterPro" id="IPR028271">
    <property type="entry name" value="RAMAC"/>
</dbReference>
<keyword evidence="3" id="KW-1185">Reference proteome</keyword>
<accession>A0A8S1F2X7</accession>
<comment type="caution">
    <text evidence="2">The sequence shown here is derived from an EMBL/GenBank/DDBJ whole genome shotgun (WGS) entry which is preliminary data.</text>
</comment>
<protein>
    <submittedName>
        <fullName evidence="2">Uncharacterized protein</fullName>
    </submittedName>
</protein>
<gene>
    <name evidence="2" type="ORF">CBOVIS_LOCUS9994</name>
</gene>
<dbReference type="GO" id="GO:0031533">
    <property type="term" value="C:mRNA capping enzyme complex"/>
    <property type="evidence" value="ECO:0007669"/>
    <property type="project" value="InterPro"/>
</dbReference>
<dbReference type="GO" id="GO:0003723">
    <property type="term" value="F:RNA binding"/>
    <property type="evidence" value="ECO:0007669"/>
    <property type="project" value="InterPro"/>
</dbReference>
<feature type="region of interest" description="Disordered" evidence="1">
    <location>
        <begin position="45"/>
        <end position="82"/>
    </location>
</feature>
<organism evidence="2 3">
    <name type="scientific">Caenorhabditis bovis</name>
    <dbReference type="NCBI Taxonomy" id="2654633"/>
    <lineage>
        <taxon>Eukaryota</taxon>
        <taxon>Metazoa</taxon>
        <taxon>Ecdysozoa</taxon>
        <taxon>Nematoda</taxon>
        <taxon>Chromadorea</taxon>
        <taxon>Rhabditida</taxon>
        <taxon>Rhabditina</taxon>
        <taxon>Rhabditomorpha</taxon>
        <taxon>Rhabditoidea</taxon>
        <taxon>Rhabditidae</taxon>
        <taxon>Peloderinae</taxon>
        <taxon>Caenorhabditis</taxon>
    </lineage>
</organism>
<dbReference type="AlphaFoldDB" id="A0A8S1F2X7"/>
<reference evidence="2 3" key="1">
    <citation type="submission" date="2020-04" db="EMBL/GenBank/DDBJ databases">
        <authorList>
            <person name="Laetsch R D."/>
            <person name="Stevens L."/>
            <person name="Kumar S."/>
            <person name="Blaxter L. M."/>
        </authorList>
    </citation>
    <scope>NUCLEOTIDE SEQUENCE [LARGE SCALE GENOMIC DNA]</scope>
</reference>
<dbReference type="GO" id="GO:0106005">
    <property type="term" value="P:RNA 5'-cap (guanine-N7)-methylation"/>
    <property type="evidence" value="ECO:0007669"/>
    <property type="project" value="InterPro"/>
</dbReference>
<dbReference type="OrthoDB" id="5875297at2759"/>
<dbReference type="Proteomes" id="UP000494206">
    <property type="component" value="Unassembled WGS sequence"/>
</dbReference>
<dbReference type="Pfam" id="PF15320">
    <property type="entry name" value="RAM"/>
    <property type="match status" value="1"/>
</dbReference>